<organism evidence="2 3">
    <name type="scientific">Gordonia aichiensis NBRC 108223</name>
    <dbReference type="NCBI Taxonomy" id="1220583"/>
    <lineage>
        <taxon>Bacteria</taxon>
        <taxon>Bacillati</taxon>
        <taxon>Actinomycetota</taxon>
        <taxon>Actinomycetes</taxon>
        <taxon>Mycobacteriales</taxon>
        <taxon>Gordoniaceae</taxon>
        <taxon>Gordonia</taxon>
    </lineage>
</organism>
<dbReference type="GO" id="GO:0005737">
    <property type="term" value="C:cytoplasm"/>
    <property type="evidence" value="ECO:0007669"/>
    <property type="project" value="TreeGrafter"/>
</dbReference>
<feature type="compositionally biased region" description="Low complexity" evidence="1">
    <location>
        <begin position="36"/>
        <end position="46"/>
    </location>
</feature>
<dbReference type="SUPFAM" id="SSF53254">
    <property type="entry name" value="Phosphoglycerate mutase-like"/>
    <property type="match status" value="1"/>
</dbReference>
<protein>
    <submittedName>
        <fullName evidence="2">Phosphoglycerate mutase family protein</fullName>
    </submittedName>
</protein>
<dbReference type="Pfam" id="PF00300">
    <property type="entry name" value="His_Phos_1"/>
    <property type="match status" value="1"/>
</dbReference>
<dbReference type="SMART" id="SM00855">
    <property type="entry name" value="PGAM"/>
    <property type="match status" value="1"/>
</dbReference>
<dbReference type="Gene3D" id="3.40.50.1240">
    <property type="entry name" value="Phosphoglycerate mutase-like"/>
    <property type="match status" value="1"/>
</dbReference>
<name>L7KQW9_9ACTN</name>
<evidence type="ECO:0000313" key="3">
    <source>
        <dbReference type="Proteomes" id="UP000010988"/>
    </source>
</evidence>
<feature type="region of interest" description="Disordered" evidence="1">
    <location>
        <begin position="25"/>
        <end position="64"/>
    </location>
</feature>
<keyword evidence="3" id="KW-1185">Reference proteome</keyword>
<dbReference type="STRING" id="1220583.GOACH_23_00670"/>
<gene>
    <name evidence="2" type="ORF">GOACH_23_00670</name>
</gene>
<dbReference type="eggNOG" id="COG0406">
    <property type="taxonomic scope" value="Bacteria"/>
</dbReference>
<dbReference type="EMBL" id="BANR01000023">
    <property type="protein sequence ID" value="GAC50357.1"/>
    <property type="molecule type" value="Genomic_DNA"/>
</dbReference>
<dbReference type="AlphaFoldDB" id="L7KQW9"/>
<dbReference type="InterPro" id="IPR029033">
    <property type="entry name" value="His_PPase_superfam"/>
</dbReference>
<dbReference type="InterPro" id="IPR013078">
    <property type="entry name" value="His_Pase_superF_clade-1"/>
</dbReference>
<dbReference type="GO" id="GO:0016791">
    <property type="term" value="F:phosphatase activity"/>
    <property type="evidence" value="ECO:0007669"/>
    <property type="project" value="TreeGrafter"/>
</dbReference>
<comment type="caution">
    <text evidence="2">The sequence shown here is derived from an EMBL/GenBank/DDBJ whole genome shotgun (WGS) entry which is preliminary data.</text>
</comment>
<dbReference type="CDD" id="cd07067">
    <property type="entry name" value="HP_PGM_like"/>
    <property type="match status" value="1"/>
</dbReference>
<sequence length="264" mass="27331">MPLRHKLPTMGVIYLVRHGQANPSAYGVTDSARENPTPTDPTAADPVGSASSPAPTGPGLTDTGRVQAGLTGTLLSAQVGGVTAAISGDLARQTETLAGVLARLDSAPEPVVDPSWNEYELPALVGAATADEFADQKSYQQRLDAGLAHWIDQTSMAEADGAAKPTGSGETYPEFRSRVTGAGERAAELAGSGQTVLVVSSAGTITQLIAELWGVPPHRWPAMARTMVNASVTKLLVGRSGVSVMSLNEHAHLVDREGGVATFR</sequence>
<reference evidence="2 3" key="1">
    <citation type="submission" date="2012-12" db="EMBL/GenBank/DDBJ databases">
        <title>Whole genome shotgun sequence of Gordonia aichiensis NBRC 108223.</title>
        <authorList>
            <person name="Isaki-Nakamura S."/>
            <person name="Hosoyama A."/>
            <person name="Tsuchikane K."/>
            <person name="Ando Y."/>
            <person name="Baba S."/>
            <person name="Ohji S."/>
            <person name="Hamada M."/>
            <person name="Tamura T."/>
            <person name="Yamazoe A."/>
            <person name="Yamazaki S."/>
            <person name="Fujita N."/>
        </authorList>
    </citation>
    <scope>NUCLEOTIDE SEQUENCE [LARGE SCALE GENOMIC DNA]</scope>
    <source>
        <strain evidence="2 3">NBRC 108223</strain>
    </source>
</reference>
<evidence type="ECO:0000313" key="2">
    <source>
        <dbReference type="EMBL" id="GAC50357.1"/>
    </source>
</evidence>
<dbReference type="PANTHER" id="PTHR48100">
    <property type="entry name" value="BROAD-SPECIFICITY PHOSPHATASE YOR283W-RELATED"/>
    <property type="match status" value="1"/>
</dbReference>
<accession>L7KQW9</accession>
<dbReference type="Proteomes" id="UP000010988">
    <property type="component" value="Unassembled WGS sequence"/>
</dbReference>
<dbReference type="PANTHER" id="PTHR48100:SF1">
    <property type="entry name" value="HISTIDINE PHOSPHATASE FAMILY PROTEIN-RELATED"/>
    <property type="match status" value="1"/>
</dbReference>
<dbReference type="InterPro" id="IPR050275">
    <property type="entry name" value="PGM_Phosphatase"/>
</dbReference>
<evidence type="ECO:0000256" key="1">
    <source>
        <dbReference type="SAM" id="MobiDB-lite"/>
    </source>
</evidence>
<proteinExistence type="predicted"/>